<accession>A0ABD1RZE3</accession>
<proteinExistence type="predicted"/>
<dbReference type="Proteomes" id="UP001604277">
    <property type="component" value="Unassembled WGS sequence"/>
</dbReference>
<reference evidence="2" key="1">
    <citation type="submission" date="2024-07" db="EMBL/GenBank/DDBJ databases">
        <title>Two chromosome-level genome assemblies of Korean endemic species Abeliophyllum distichum and Forsythia ovata (Oleaceae).</title>
        <authorList>
            <person name="Jang H."/>
        </authorList>
    </citation>
    <scope>NUCLEOTIDE SEQUENCE [LARGE SCALE GENOMIC DNA]</scope>
</reference>
<name>A0ABD1RZE3_9LAMI</name>
<gene>
    <name evidence="1" type="ORF">Fot_37390</name>
</gene>
<comment type="caution">
    <text evidence="1">The sequence shown here is derived from an EMBL/GenBank/DDBJ whole genome shotgun (WGS) entry which is preliminary data.</text>
</comment>
<dbReference type="EMBL" id="JBFOLJ010000011">
    <property type="protein sequence ID" value="KAL2493633.1"/>
    <property type="molecule type" value="Genomic_DNA"/>
</dbReference>
<evidence type="ECO:0000313" key="2">
    <source>
        <dbReference type="Proteomes" id="UP001604277"/>
    </source>
</evidence>
<evidence type="ECO:0000313" key="1">
    <source>
        <dbReference type="EMBL" id="KAL2493633.1"/>
    </source>
</evidence>
<sequence length="239" mass="26796">MRNERTSASYPQIEGLGIYVLLVTHSSRDSDPLVGKLRDEKNPFNNNKPQPLGVQCQSLPHTRLESQICFRKALEACSLQPGFLTPKVVWFLTGRRNSFKKKASLNFRGIRIGIRPCPSGRDWVAPLFWGTDVVTETRSPMIFIPKCLDKLASSPSKDVARLCFHRSSTSSSIHSRKRQVQLLYFKVDPAFASPSGSQSNRVCGPKTILIASLALLGFTISEEVYPSVLLRMVLKEIFE</sequence>
<organism evidence="1 2">
    <name type="scientific">Forsythia ovata</name>
    <dbReference type="NCBI Taxonomy" id="205694"/>
    <lineage>
        <taxon>Eukaryota</taxon>
        <taxon>Viridiplantae</taxon>
        <taxon>Streptophyta</taxon>
        <taxon>Embryophyta</taxon>
        <taxon>Tracheophyta</taxon>
        <taxon>Spermatophyta</taxon>
        <taxon>Magnoliopsida</taxon>
        <taxon>eudicotyledons</taxon>
        <taxon>Gunneridae</taxon>
        <taxon>Pentapetalae</taxon>
        <taxon>asterids</taxon>
        <taxon>lamiids</taxon>
        <taxon>Lamiales</taxon>
        <taxon>Oleaceae</taxon>
        <taxon>Forsythieae</taxon>
        <taxon>Forsythia</taxon>
    </lineage>
</organism>
<keyword evidence="2" id="KW-1185">Reference proteome</keyword>
<dbReference type="AlphaFoldDB" id="A0ABD1RZE3"/>
<protein>
    <submittedName>
        <fullName evidence="1">Uncharacterized protein</fullName>
    </submittedName>
</protein>